<comment type="caution">
    <text evidence="2">The sequence shown here is derived from an EMBL/GenBank/DDBJ whole genome shotgun (WGS) entry which is preliminary data.</text>
</comment>
<organism evidence="2 3">
    <name type="scientific">Cucumis melo var. makuwa</name>
    <name type="common">Oriental melon</name>
    <dbReference type="NCBI Taxonomy" id="1194695"/>
    <lineage>
        <taxon>Eukaryota</taxon>
        <taxon>Viridiplantae</taxon>
        <taxon>Streptophyta</taxon>
        <taxon>Embryophyta</taxon>
        <taxon>Tracheophyta</taxon>
        <taxon>Spermatophyta</taxon>
        <taxon>Magnoliopsida</taxon>
        <taxon>eudicotyledons</taxon>
        <taxon>Gunneridae</taxon>
        <taxon>Pentapetalae</taxon>
        <taxon>rosids</taxon>
        <taxon>fabids</taxon>
        <taxon>Cucurbitales</taxon>
        <taxon>Cucurbitaceae</taxon>
        <taxon>Benincaseae</taxon>
        <taxon>Cucumis</taxon>
    </lineage>
</organism>
<feature type="compositionally biased region" description="Basic residues" evidence="1">
    <location>
        <begin position="183"/>
        <end position="194"/>
    </location>
</feature>
<gene>
    <name evidence="2" type="ORF">E6C27_scaffold4358G00280</name>
</gene>
<feature type="compositionally biased region" description="Basic residues" evidence="1">
    <location>
        <begin position="156"/>
        <end position="169"/>
    </location>
</feature>
<proteinExistence type="predicted"/>
<evidence type="ECO:0000313" key="2">
    <source>
        <dbReference type="EMBL" id="KAA0048705.1"/>
    </source>
</evidence>
<feature type="region of interest" description="Disordered" evidence="1">
    <location>
        <begin position="150"/>
        <end position="211"/>
    </location>
</feature>
<dbReference type="EMBL" id="SSTE01012442">
    <property type="protein sequence ID" value="KAA0048705.1"/>
    <property type="molecule type" value="Genomic_DNA"/>
</dbReference>
<sequence length="211" mass="24187">MSGEQSLIDALKRYQASIEKASSSNAVELSLSNGPVSEQVGETLLRKETQDTTLNIFSPIAKIEFESLAKKTQEKTKKVKSRLLKLKVKAQRVKALVEEKEEAKTKGREELLSKVEKVVHSAKKDKGKEKTHEEHCEEFEKEIENLCPLEKEAPRPKKKRKVTMKKKTLKMQFENRQAEKVKKNLKITKGKRERKVTQKDHSPLPKLVNNS</sequence>
<evidence type="ECO:0000313" key="3">
    <source>
        <dbReference type="Proteomes" id="UP000321393"/>
    </source>
</evidence>
<reference evidence="2 3" key="1">
    <citation type="submission" date="2019-08" db="EMBL/GenBank/DDBJ databases">
        <title>Draft genome sequences of two oriental melons (Cucumis melo L. var makuwa).</title>
        <authorList>
            <person name="Kwon S.-Y."/>
        </authorList>
    </citation>
    <scope>NUCLEOTIDE SEQUENCE [LARGE SCALE GENOMIC DNA]</scope>
    <source>
        <strain evidence="3">cv. SW 3</strain>
        <tissue evidence="2">Leaf</tissue>
    </source>
</reference>
<accession>A0A5A7U502</accession>
<name>A0A5A7U502_CUCMM</name>
<dbReference type="Proteomes" id="UP000321393">
    <property type="component" value="Unassembled WGS sequence"/>
</dbReference>
<evidence type="ECO:0000256" key="1">
    <source>
        <dbReference type="SAM" id="MobiDB-lite"/>
    </source>
</evidence>
<protein>
    <submittedName>
        <fullName evidence="2">Protein MNN4-like</fullName>
    </submittedName>
</protein>
<dbReference type="AlphaFoldDB" id="A0A5A7U502"/>